<dbReference type="GO" id="GO:0004518">
    <property type="term" value="F:nuclease activity"/>
    <property type="evidence" value="ECO:0007669"/>
    <property type="project" value="UniProtKB-KW"/>
</dbReference>
<dbReference type="InterPro" id="IPR045249">
    <property type="entry name" value="HARBI1-like"/>
</dbReference>
<evidence type="ECO:0000256" key="1">
    <source>
        <dbReference type="ARBA" id="ARBA00001968"/>
    </source>
</evidence>
<dbReference type="PANTHER" id="PTHR22930">
    <property type="match status" value="1"/>
</dbReference>
<organism evidence="10">
    <name type="scientific">Scylla olivacea</name>
    <name type="common">Orange mud crab</name>
    <name type="synonym">Cancer olivacea</name>
    <dbReference type="NCBI Taxonomy" id="85551"/>
    <lineage>
        <taxon>Eukaryota</taxon>
        <taxon>Metazoa</taxon>
        <taxon>Ecdysozoa</taxon>
        <taxon>Arthropoda</taxon>
        <taxon>Crustacea</taxon>
        <taxon>Multicrustacea</taxon>
        <taxon>Malacostraca</taxon>
        <taxon>Eumalacostraca</taxon>
        <taxon>Eucarida</taxon>
        <taxon>Decapoda</taxon>
        <taxon>Pleocyemata</taxon>
        <taxon>Brachyura</taxon>
        <taxon>Eubrachyura</taxon>
        <taxon>Portunoidea</taxon>
        <taxon>Portunidae</taxon>
        <taxon>Portuninae</taxon>
        <taxon>Scylla</taxon>
    </lineage>
</organism>
<protein>
    <recommendedName>
        <fullName evidence="9">DDE Tnp4 domain-containing protein</fullName>
    </recommendedName>
</protein>
<comment type="similarity">
    <text evidence="3">Belongs to the HARBI1 family.</text>
</comment>
<evidence type="ECO:0000256" key="7">
    <source>
        <dbReference type="ARBA" id="ARBA00023242"/>
    </source>
</evidence>
<feature type="domain" description="DDE Tnp4" evidence="9">
    <location>
        <begin position="87"/>
        <end position="192"/>
    </location>
</feature>
<evidence type="ECO:0000256" key="6">
    <source>
        <dbReference type="ARBA" id="ARBA00022801"/>
    </source>
</evidence>
<evidence type="ECO:0000256" key="8">
    <source>
        <dbReference type="SAM" id="SignalP"/>
    </source>
</evidence>
<dbReference type="PANTHER" id="PTHR22930:SF289">
    <property type="entry name" value="DDE TNP4 DOMAIN-CONTAINING PROTEIN-RELATED"/>
    <property type="match status" value="1"/>
</dbReference>
<name>A0A0P4W6H4_SCYOL</name>
<accession>A0A0P4W6H4</accession>
<reference evidence="10" key="1">
    <citation type="submission" date="2015-09" db="EMBL/GenBank/DDBJ databases">
        <title>Scylla olivacea transcriptome.</title>
        <authorList>
            <person name="Ikhwanuddin M."/>
        </authorList>
    </citation>
    <scope>NUCLEOTIDE SEQUENCE</scope>
</reference>
<evidence type="ECO:0000259" key="9">
    <source>
        <dbReference type="Pfam" id="PF13359"/>
    </source>
</evidence>
<evidence type="ECO:0000256" key="2">
    <source>
        <dbReference type="ARBA" id="ARBA00004123"/>
    </source>
</evidence>
<evidence type="ECO:0000313" key="10">
    <source>
        <dbReference type="EMBL" id="JAI56882.1"/>
    </source>
</evidence>
<dbReference type="EMBL" id="GDRN01110610">
    <property type="protein sequence ID" value="JAI56882.1"/>
    <property type="molecule type" value="Transcribed_RNA"/>
</dbReference>
<evidence type="ECO:0000256" key="5">
    <source>
        <dbReference type="ARBA" id="ARBA00022723"/>
    </source>
</evidence>
<dbReference type="Pfam" id="PF13359">
    <property type="entry name" value="DDE_Tnp_4"/>
    <property type="match status" value="1"/>
</dbReference>
<feature type="signal peptide" evidence="8">
    <location>
        <begin position="1"/>
        <end position="23"/>
    </location>
</feature>
<keyword evidence="7" id="KW-0539">Nucleus</keyword>
<comment type="cofactor">
    <cofactor evidence="1">
        <name>a divalent metal cation</name>
        <dbReference type="ChEBI" id="CHEBI:60240"/>
    </cofactor>
</comment>
<keyword evidence="4" id="KW-0540">Nuclease</keyword>
<evidence type="ECO:0000256" key="3">
    <source>
        <dbReference type="ARBA" id="ARBA00006958"/>
    </source>
</evidence>
<evidence type="ECO:0000256" key="4">
    <source>
        <dbReference type="ARBA" id="ARBA00022722"/>
    </source>
</evidence>
<keyword evidence="5" id="KW-0479">Metal-binding</keyword>
<keyword evidence="6" id="KW-0378">Hydrolase</keyword>
<keyword evidence="8" id="KW-0732">Signal</keyword>
<dbReference type="GO" id="GO:0005634">
    <property type="term" value="C:nucleus"/>
    <property type="evidence" value="ECO:0007669"/>
    <property type="project" value="UniProtKB-SubCell"/>
</dbReference>
<dbReference type="AlphaFoldDB" id="A0A0P4W6H4"/>
<proteinExistence type="inferred from homology"/>
<comment type="subcellular location">
    <subcellularLocation>
        <location evidence="2">Nucleus</location>
    </subcellularLocation>
</comment>
<dbReference type="GO" id="GO:0046872">
    <property type="term" value="F:metal ion binding"/>
    <property type="evidence" value="ECO:0007669"/>
    <property type="project" value="UniProtKB-KW"/>
</dbReference>
<sequence length="195" mass="21515">MSTGCSIPAYLQLLTAMMYFATGSFQICMADCLGMSAASVCKIVRSISTILCTLARTYIKFPEPTDIPDLASNFFNIAGMPGCIGCIDGSYINIISPGGDHAELYRSRKGRFAINVMGICDYNLVFRNIICSWPGSVHDSRVFDNSRVCHLLEEGNYSGYLLGDSGYPCRKYLLTPLLSPTTEKERKYNIAHIKT</sequence>
<feature type="chain" id="PRO_5006070280" description="DDE Tnp4 domain-containing protein" evidence="8">
    <location>
        <begin position="24"/>
        <end position="195"/>
    </location>
</feature>
<dbReference type="GO" id="GO:0016787">
    <property type="term" value="F:hydrolase activity"/>
    <property type="evidence" value="ECO:0007669"/>
    <property type="project" value="UniProtKB-KW"/>
</dbReference>
<dbReference type="InterPro" id="IPR027806">
    <property type="entry name" value="HARBI1_dom"/>
</dbReference>